<dbReference type="GO" id="GO:0000009">
    <property type="term" value="F:alpha-1,6-mannosyltransferase activity"/>
    <property type="evidence" value="ECO:0007669"/>
    <property type="project" value="InterPro"/>
</dbReference>
<keyword evidence="4" id="KW-1185">Reference proteome</keyword>
<feature type="transmembrane region" description="Helical" evidence="1">
    <location>
        <begin position="143"/>
        <end position="164"/>
    </location>
</feature>
<dbReference type="GO" id="GO:0006506">
    <property type="term" value="P:GPI anchor biosynthetic process"/>
    <property type="evidence" value="ECO:0007669"/>
    <property type="project" value="InterPro"/>
</dbReference>
<feature type="transmembrane region" description="Helical" evidence="1">
    <location>
        <begin position="330"/>
        <end position="349"/>
    </location>
</feature>
<dbReference type="Pfam" id="PF04188">
    <property type="entry name" value="Mannosyl_trans2"/>
    <property type="match status" value="1"/>
</dbReference>
<evidence type="ECO:0000259" key="2">
    <source>
        <dbReference type="Pfam" id="PF13843"/>
    </source>
</evidence>
<feature type="domain" description="PiggyBac transposable element-derived protein" evidence="2">
    <location>
        <begin position="441"/>
        <end position="813"/>
    </location>
</feature>
<keyword evidence="1" id="KW-0812">Transmembrane</keyword>
<sequence>MSAIRLFKFSLFIRLFVILLQVIFNRCVPDHNADAFRLPYEKGVGAANYVISYLFEGFGRWDAQYFLHISLYGYTHENTLAFFPLFPVLLRNSCTILSIIFPFGLSPLNCALLTGVLLNLLLTSLTAVALYKLTQNVFHSEIFAFTSALLFCINPASIFFSALYSESLFSLLTFCGLWALEKNLFFIALSGLALSASVRSNGILSAGFLIYCILKQHINNVFILHNITSKLNMFLFSTFLLKSVVYLIMFMVPFIIYQLHCYLLFCTSVFSEQDLPEIVANFLTRNDLKIPSEPSKWCYWNIPLSYSYVQSRYWDVGFLHYYSFKQIPNFLLAAPIIIIILVSCIKYFIKHRRELWFLGLFENKIMPRKFLTQIEIENLMKDLDEENFDDSDSEYEDEFENSIFENNEVDLDVSANFDEKVGSLFSWKEVEGSEAINVLPFSDEILSILVEETNRYAFDVLNLHGETSDKRNHASSWKPTNKNEILKFLGLILLMGHIEKDSIQDYWTTNYLVETPFFREVMPRDRFLMILKFLHFSDNSLKESRDSPTYDRLWKIRKNFDSFNRTFKEVYDPTENVSFDEVIIKFKGRIHFKQYIPKKRKQWGLKMYKIADATGYTYDMRVYLGKDKKENLSTSATYNVVNAMTDCIKGKGHKVFMDSFFSSPELYRDLLKEKKINSCGTVRPNRKHFPKNLAPCKMKQGDLAVKFCNGMTAMCWKDKRQVYMLTNMHSPRNEFIIDERKRFKKKIDGHVSESEKDQLSTTKPKIVADYNKHMGYVDLGDRMASTYTFARRTRKWTKKLFFSLIDIAVLNAFLLLKSCQTSSKFSLKEFRMNLITSLIGKINHKNVEPSVTKKVKTNDNTFSYWPFDEKKEKGALLCEKNIQKRTTVIYRRLKIGNPSSCLCKVETLTIPPVAKMVKQDLQMGEEISSSDRKRRMEGKFCLSYCRVLKVNSVYKSGNKNALLFQPYTVLGSNYSHFAC</sequence>
<evidence type="ECO:0000313" key="3">
    <source>
        <dbReference type="EMBL" id="GFR18892.1"/>
    </source>
</evidence>
<evidence type="ECO:0000256" key="1">
    <source>
        <dbReference type="SAM" id="Phobius"/>
    </source>
</evidence>
<dbReference type="PANTHER" id="PTHR46599:SF3">
    <property type="entry name" value="PIGGYBAC TRANSPOSABLE ELEMENT-DERIVED PROTEIN 4"/>
    <property type="match status" value="1"/>
</dbReference>
<dbReference type="Proteomes" id="UP000887116">
    <property type="component" value="Unassembled WGS sequence"/>
</dbReference>
<dbReference type="EMBL" id="BMAO01027688">
    <property type="protein sequence ID" value="GFR18892.1"/>
    <property type="molecule type" value="Genomic_DNA"/>
</dbReference>
<feature type="transmembrane region" description="Helical" evidence="1">
    <location>
        <begin position="234"/>
        <end position="256"/>
    </location>
</feature>
<protein>
    <submittedName>
        <fullName evidence="3">PiggyBac transposable element-derived protein 4</fullName>
    </submittedName>
</protein>
<dbReference type="PANTHER" id="PTHR46599">
    <property type="entry name" value="PIGGYBAC TRANSPOSABLE ELEMENT-DERIVED PROTEIN 4"/>
    <property type="match status" value="1"/>
</dbReference>
<feature type="non-terminal residue" evidence="3">
    <location>
        <position position="1"/>
    </location>
</feature>
<accession>A0A8X6LSC4</accession>
<dbReference type="Pfam" id="PF13843">
    <property type="entry name" value="DDE_Tnp_1_7"/>
    <property type="match status" value="1"/>
</dbReference>
<keyword evidence="1" id="KW-0472">Membrane</keyword>
<proteinExistence type="predicted"/>
<dbReference type="OrthoDB" id="6427290at2759"/>
<keyword evidence="1" id="KW-1133">Transmembrane helix</keyword>
<comment type="caution">
    <text evidence="3">The sequence shown here is derived from an EMBL/GenBank/DDBJ whole genome shotgun (WGS) entry which is preliminary data.</text>
</comment>
<gene>
    <name evidence="3" type="primary">PGBD4</name>
    <name evidence="3" type="ORF">TNCT_658301</name>
</gene>
<feature type="transmembrane region" description="Helical" evidence="1">
    <location>
        <begin position="6"/>
        <end position="24"/>
    </location>
</feature>
<feature type="transmembrane region" description="Helical" evidence="1">
    <location>
        <begin position="800"/>
        <end position="816"/>
    </location>
</feature>
<name>A0A8X6LSC4_TRICU</name>
<dbReference type="AlphaFoldDB" id="A0A8X6LSC4"/>
<dbReference type="GO" id="GO:0004376">
    <property type="term" value="F:GPI mannosyltransferase activity"/>
    <property type="evidence" value="ECO:0007669"/>
    <property type="project" value="InterPro"/>
</dbReference>
<organism evidence="3 4">
    <name type="scientific">Trichonephila clavata</name>
    <name type="common">Joro spider</name>
    <name type="synonym">Nephila clavata</name>
    <dbReference type="NCBI Taxonomy" id="2740835"/>
    <lineage>
        <taxon>Eukaryota</taxon>
        <taxon>Metazoa</taxon>
        <taxon>Ecdysozoa</taxon>
        <taxon>Arthropoda</taxon>
        <taxon>Chelicerata</taxon>
        <taxon>Arachnida</taxon>
        <taxon>Araneae</taxon>
        <taxon>Araneomorphae</taxon>
        <taxon>Entelegynae</taxon>
        <taxon>Araneoidea</taxon>
        <taxon>Nephilidae</taxon>
        <taxon>Trichonephila</taxon>
    </lineage>
</organism>
<reference evidence="3" key="1">
    <citation type="submission" date="2020-07" db="EMBL/GenBank/DDBJ databases">
        <title>Multicomponent nature underlies the extraordinary mechanical properties of spider dragline silk.</title>
        <authorList>
            <person name="Kono N."/>
            <person name="Nakamura H."/>
            <person name="Mori M."/>
            <person name="Yoshida Y."/>
            <person name="Ohtoshi R."/>
            <person name="Malay A.D."/>
            <person name="Moran D.A.P."/>
            <person name="Tomita M."/>
            <person name="Numata K."/>
            <person name="Arakawa K."/>
        </authorList>
    </citation>
    <scope>NUCLEOTIDE SEQUENCE</scope>
</reference>
<dbReference type="GO" id="GO:0016020">
    <property type="term" value="C:membrane"/>
    <property type="evidence" value="ECO:0007669"/>
    <property type="project" value="GOC"/>
</dbReference>
<feature type="transmembrane region" description="Helical" evidence="1">
    <location>
        <begin position="184"/>
        <end position="214"/>
    </location>
</feature>
<dbReference type="InterPro" id="IPR007315">
    <property type="entry name" value="PIG-V/Gpi18"/>
</dbReference>
<evidence type="ECO:0000313" key="4">
    <source>
        <dbReference type="Proteomes" id="UP000887116"/>
    </source>
</evidence>
<dbReference type="InterPro" id="IPR029526">
    <property type="entry name" value="PGBD"/>
</dbReference>